<evidence type="ECO:0000256" key="1">
    <source>
        <dbReference type="SAM" id="MobiDB-lite"/>
    </source>
</evidence>
<protein>
    <submittedName>
        <fullName evidence="2">Uncharacterized protein</fullName>
    </submittedName>
</protein>
<dbReference type="AlphaFoldDB" id="A0A4C1V951"/>
<dbReference type="Proteomes" id="UP000299102">
    <property type="component" value="Unassembled WGS sequence"/>
</dbReference>
<reference evidence="2 3" key="1">
    <citation type="journal article" date="2019" name="Commun. Biol.">
        <title>The bagworm genome reveals a unique fibroin gene that provides high tensile strength.</title>
        <authorList>
            <person name="Kono N."/>
            <person name="Nakamura H."/>
            <person name="Ohtoshi R."/>
            <person name="Tomita M."/>
            <person name="Numata K."/>
            <person name="Arakawa K."/>
        </authorList>
    </citation>
    <scope>NUCLEOTIDE SEQUENCE [LARGE SCALE GENOMIC DNA]</scope>
</reference>
<comment type="caution">
    <text evidence="2">The sequence shown here is derived from an EMBL/GenBank/DDBJ whole genome shotgun (WGS) entry which is preliminary data.</text>
</comment>
<sequence>MDIEKGEREGGEDNLGKRYVYIPHLIPLYKMLCDKNNDNACQGSEQLVLIKSYIYPPRRHAREANSDTAVALRTANGRGRATSIRAD</sequence>
<accession>A0A4C1V951</accession>
<name>A0A4C1V951_EUMVA</name>
<feature type="region of interest" description="Disordered" evidence="1">
    <location>
        <begin position="65"/>
        <end position="87"/>
    </location>
</feature>
<gene>
    <name evidence="2" type="ORF">EVAR_26513_1</name>
</gene>
<dbReference type="EMBL" id="BGZK01000296">
    <property type="protein sequence ID" value="GBP34922.1"/>
    <property type="molecule type" value="Genomic_DNA"/>
</dbReference>
<evidence type="ECO:0000313" key="2">
    <source>
        <dbReference type="EMBL" id="GBP34922.1"/>
    </source>
</evidence>
<keyword evidence="3" id="KW-1185">Reference proteome</keyword>
<organism evidence="2 3">
    <name type="scientific">Eumeta variegata</name>
    <name type="common">Bagworm moth</name>
    <name type="synonym">Eumeta japonica</name>
    <dbReference type="NCBI Taxonomy" id="151549"/>
    <lineage>
        <taxon>Eukaryota</taxon>
        <taxon>Metazoa</taxon>
        <taxon>Ecdysozoa</taxon>
        <taxon>Arthropoda</taxon>
        <taxon>Hexapoda</taxon>
        <taxon>Insecta</taxon>
        <taxon>Pterygota</taxon>
        <taxon>Neoptera</taxon>
        <taxon>Endopterygota</taxon>
        <taxon>Lepidoptera</taxon>
        <taxon>Glossata</taxon>
        <taxon>Ditrysia</taxon>
        <taxon>Tineoidea</taxon>
        <taxon>Psychidae</taxon>
        <taxon>Oiketicinae</taxon>
        <taxon>Eumeta</taxon>
    </lineage>
</organism>
<evidence type="ECO:0000313" key="3">
    <source>
        <dbReference type="Proteomes" id="UP000299102"/>
    </source>
</evidence>
<proteinExistence type="predicted"/>